<proteinExistence type="predicted"/>
<reference evidence="3 4" key="1">
    <citation type="submission" date="2024-12" db="EMBL/GenBank/DDBJ databases">
        <authorList>
            <person name="Hu S."/>
        </authorList>
    </citation>
    <scope>NUCLEOTIDE SEQUENCE [LARGE SCALE GENOMIC DNA]</scope>
    <source>
        <strain evidence="3 4">THG-T11</strain>
    </source>
</reference>
<feature type="signal peptide" evidence="1">
    <location>
        <begin position="1"/>
        <end position="20"/>
    </location>
</feature>
<protein>
    <submittedName>
        <fullName evidence="3">Redoxin domain-containing protein</fullName>
    </submittedName>
</protein>
<dbReference type="PANTHER" id="PTHR43640">
    <property type="entry name" value="OS07G0260300 PROTEIN"/>
    <property type="match status" value="1"/>
</dbReference>
<dbReference type="PANTHER" id="PTHR43640:SF1">
    <property type="entry name" value="THIOREDOXIN-DEPENDENT PEROXIREDOXIN"/>
    <property type="match status" value="1"/>
</dbReference>
<keyword evidence="4" id="KW-1185">Reference proteome</keyword>
<dbReference type="Gene3D" id="3.40.30.10">
    <property type="entry name" value="Glutaredoxin"/>
    <property type="match status" value="1"/>
</dbReference>
<evidence type="ECO:0000256" key="1">
    <source>
        <dbReference type="SAM" id="SignalP"/>
    </source>
</evidence>
<gene>
    <name evidence="3" type="ORF">E6A44_018740</name>
</gene>
<dbReference type="SUPFAM" id="SSF52833">
    <property type="entry name" value="Thioredoxin-like"/>
    <property type="match status" value="1"/>
</dbReference>
<accession>A0ABW9JBY5</accession>
<dbReference type="RefSeq" id="WP_138724716.1">
    <property type="nucleotide sequence ID" value="NZ_SSHJ02000010.1"/>
</dbReference>
<dbReference type="InterPro" id="IPR013766">
    <property type="entry name" value="Thioredoxin_domain"/>
</dbReference>
<feature type="chain" id="PRO_5047110778" evidence="1">
    <location>
        <begin position="21"/>
        <end position="187"/>
    </location>
</feature>
<dbReference type="Pfam" id="PF00578">
    <property type="entry name" value="AhpC-TSA"/>
    <property type="match status" value="1"/>
</dbReference>
<dbReference type="EMBL" id="SSHJ02000010">
    <property type="protein sequence ID" value="MFN0257629.1"/>
    <property type="molecule type" value="Genomic_DNA"/>
</dbReference>
<dbReference type="InterPro" id="IPR000866">
    <property type="entry name" value="AhpC/TSA"/>
</dbReference>
<organism evidence="3 4">
    <name type="scientific">Pedobacter ureilyticus</name>
    <dbReference type="NCBI Taxonomy" id="1393051"/>
    <lineage>
        <taxon>Bacteria</taxon>
        <taxon>Pseudomonadati</taxon>
        <taxon>Bacteroidota</taxon>
        <taxon>Sphingobacteriia</taxon>
        <taxon>Sphingobacteriales</taxon>
        <taxon>Sphingobacteriaceae</taxon>
        <taxon>Pedobacter</taxon>
    </lineage>
</organism>
<name>A0ABW9JBY5_9SPHI</name>
<dbReference type="Proteomes" id="UP001517247">
    <property type="component" value="Unassembled WGS sequence"/>
</dbReference>
<feature type="domain" description="Thioredoxin" evidence="2">
    <location>
        <begin position="25"/>
        <end position="179"/>
    </location>
</feature>
<sequence length="187" mass="21335">MRKYLFTIIALIVATLFVNAQQVVKKVGDTISTIKLQSTKGDVYNMADHKLKGVIIVFMTPSCDHCIAYEKRISALHEQYKKKGIPVVAIGPYGDNEKDYPYDAMPAMKKLAEEKSFTFPYLADEKFKYTWLFDIRQTPKAVVLKKLKEGFIVTYIGNIDNEPDEKRVPTIKYVEDEADKVLGKSVQ</sequence>
<evidence type="ECO:0000259" key="2">
    <source>
        <dbReference type="PROSITE" id="PS51352"/>
    </source>
</evidence>
<dbReference type="InterPro" id="IPR036249">
    <property type="entry name" value="Thioredoxin-like_sf"/>
</dbReference>
<evidence type="ECO:0000313" key="4">
    <source>
        <dbReference type="Proteomes" id="UP001517247"/>
    </source>
</evidence>
<keyword evidence="1" id="KW-0732">Signal</keyword>
<dbReference type="InterPro" id="IPR047262">
    <property type="entry name" value="PRX-like1"/>
</dbReference>
<dbReference type="PROSITE" id="PS51352">
    <property type="entry name" value="THIOREDOXIN_2"/>
    <property type="match status" value="1"/>
</dbReference>
<comment type="caution">
    <text evidence="3">The sequence shown here is derived from an EMBL/GenBank/DDBJ whole genome shotgun (WGS) entry which is preliminary data.</text>
</comment>
<evidence type="ECO:0000313" key="3">
    <source>
        <dbReference type="EMBL" id="MFN0257629.1"/>
    </source>
</evidence>